<name>A0A918MVW6_9ACTN</name>
<organism evidence="1 2">
    <name type="scientific">Streptomyces lucensis JCM 4490</name>
    <dbReference type="NCBI Taxonomy" id="1306176"/>
    <lineage>
        <taxon>Bacteria</taxon>
        <taxon>Bacillati</taxon>
        <taxon>Actinomycetota</taxon>
        <taxon>Actinomycetes</taxon>
        <taxon>Kitasatosporales</taxon>
        <taxon>Streptomycetaceae</taxon>
        <taxon>Streptomyces</taxon>
    </lineage>
</organism>
<gene>
    <name evidence="1" type="ORF">GCM10010503_66450</name>
</gene>
<dbReference type="AlphaFoldDB" id="A0A918MVW6"/>
<sequence length="40" mass="4210">MLTGCGSRGSTGAQRNLLGFKDGIASPDVASSRESNRLIW</sequence>
<evidence type="ECO:0000313" key="2">
    <source>
        <dbReference type="Proteomes" id="UP000620224"/>
    </source>
</evidence>
<dbReference type="Proteomes" id="UP000620224">
    <property type="component" value="Unassembled WGS sequence"/>
</dbReference>
<keyword evidence="2" id="KW-1185">Reference proteome</keyword>
<evidence type="ECO:0000313" key="1">
    <source>
        <dbReference type="EMBL" id="GGW79536.1"/>
    </source>
</evidence>
<protein>
    <submittedName>
        <fullName evidence="1">Uncharacterized protein</fullName>
    </submittedName>
</protein>
<comment type="caution">
    <text evidence="1">The sequence shown here is derived from an EMBL/GenBank/DDBJ whole genome shotgun (WGS) entry which is preliminary data.</text>
</comment>
<dbReference type="EMBL" id="BMUE01000023">
    <property type="protein sequence ID" value="GGW79536.1"/>
    <property type="molecule type" value="Genomic_DNA"/>
</dbReference>
<reference evidence="1 2" key="1">
    <citation type="journal article" date="2014" name="Int. J. Syst. Evol. Microbiol.">
        <title>Complete genome sequence of Corynebacterium casei LMG S-19264T (=DSM 44701T), isolated from a smear-ripened cheese.</title>
        <authorList>
            <consortium name="US DOE Joint Genome Institute (JGI-PGF)"/>
            <person name="Walter F."/>
            <person name="Albersmeier A."/>
            <person name="Kalinowski J."/>
            <person name="Ruckert C."/>
        </authorList>
    </citation>
    <scope>NUCLEOTIDE SEQUENCE [LARGE SCALE GENOMIC DNA]</scope>
    <source>
        <strain evidence="1 2">JCM 4490</strain>
    </source>
</reference>
<accession>A0A918MVW6</accession>
<proteinExistence type="predicted"/>